<sequence length="237" mass="26472">MWTPALFDEDRTIWLWAGLALFLHLLLGTVLGLNPLKPLPRPQAIKGIAVEIVTSAPVASPSDIQPAPEEAAPPVRTDTAAPVPQPSQAPEPPDTQTAHLEAPDRMIRATQLYSAAILNNPKSRKAKARLRQLVSEDRIIQLCNLEALEQVHRWKSSLTPNFLIAYARSDVQLTGRQTIEADGGAFHDRDSWYEIRFRCETSPDLASVVAFEFAVGRKIPQRKWKEYNLPDRVESVD</sequence>
<name>A0A926P1P8_9HYPH</name>
<organism evidence="3 4">
    <name type="scientific">Roseibium aggregatum</name>
    <dbReference type="NCBI Taxonomy" id="187304"/>
    <lineage>
        <taxon>Bacteria</taxon>
        <taxon>Pseudomonadati</taxon>
        <taxon>Pseudomonadota</taxon>
        <taxon>Alphaproteobacteria</taxon>
        <taxon>Hyphomicrobiales</taxon>
        <taxon>Stappiaceae</taxon>
        <taxon>Roseibium</taxon>
    </lineage>
</organism>
<protein>
    <submittedName>
        <fullName evidence="3">DUF930 domain-containing protein</fullName>
    </submittedName>
</protein>
<dbReference type="RefSeq" id="WP_190292608.1">
    <property type="nucleotide sequence ID" value="NZ_JABFCZ010000018.1"/>
</dbReference>
<keyword evidence="2" id="KW-0812">Transmembrane</keyword>
<dbReference type="InterPro" id="IPR009273">
    <property type="entry name" value="DUF930"/>
</dbReference>
<dbReference type="AlphaFoldDB" id="A0A926P1P8"/>
<dbReference type="EMBL" id="JABFCZ010000018">
    <property type="protein sequence ID" value="MBD1547848.1"/>
    <property type="molecule type" value="Genomic_DNA"/>
</dbReference>
<comment type="caution">
    <text evidence="3">The sequence shown here is derived from an EMBL/GenBank/DDBJ whole genome shotgun (WGS) entry which is preliminary data.</text>
</comment>
<dbReference type="Pfam" id="PF06059">
    <property type="entry name" value="DUF930"/>
    <property type="match status" value="1"/>
</dbReference>
<reference evidence="3" key="1">
    <citation type="submission" date="2020-05" db="EMBL/GenBank/DDBJ databases">
        <title>Identification of trans-AT polyketide cluster in two marine bacteria, producers of a novel glutaramide-containing polyketide sesbanimide D and analogs.</title>
        <authorList>
            <person name="Kacar D."/>
            <person name="Rodriguez P."/>
            <person name="Canedo L."/>
            <person name="Gonzalez E."/>
            <person name="Galan B."/>
            <person name="De La Calle F."/>
            <person name="Garcia J.L."/>
        </authorList>
    </citation>
    <scope>NUCLEOTIDE SEQUENCE</scope>
    <source>
        <strain evidence="3">PHM038</strain>
    </source>
</reference>
<accession>A0A926P1P8</accession>
<feature type="transmembrane region" description="Helical" evidence="2">
    <location>
        <begin position="12"/>
        <end position="33"/>
    </location>
</feature>
<feature type="region of interest" description="Disordered" evidence="1">
    <location>
        <begin position="59"/>
        <end position="98"/>
    </location>
</feature>
<evidence type="ECO:0000313" key="4">
    <source>
        <dbReference type="Proteomes" id="UP000598467"/>
    </source>
</evidence>
<keyword evidence="2" id="KW-1133">Transmembrane helix</keyword>
<evidence type="ECO:0000256" key="2">
    <source>
        <dbReference type="SAM" id="Phobius"/>
    </source>
</evidence>
<evidence type="ECO:0000313" key="3">
    <source>
        <dbReference type="EMBL" id="MBD1547848.1"/>
    </source>
</evidence>
<feature type="compositionally biased region" description="Pro residues" evidence="1">
    <location>
        <begin position="83"/>
        <end position="93"/>
    </location>
</feature>
<keyword evidence="2" id="KW-0472">Membrane</keyword>
<gene>
    <name evidence="3" type="ORF">HK439_16390</name>
</gene>
<proteinExistence type="predicted"/>
<dbReference type="Proteomes" id="UP000598467">
    <property type="component" value="Unassembled WGS sequence"/>
</dbReference>
<evidence type="ECO:0000256" key="1">
    <source>
        <dbReference type="SAM" id="MobiDB-lite"/>
    </source>
</evidence>